<dbReference type="InterPro" id="IPR050833">
    <property type="entry name" value="Poly_Biosynth_Transport"/>
</dbReference>
<reference evidence="9" key="1">
    <citation type="journal article" date="2019" name="Int. J. Syst. Evol. Microbiol.">
        <title>The Global Catalogue of Microorganisms (GCM) 10K type strain sequencing project: providing services to taxonomists for standard genome sequencing and annotation.</title>
        <authorList>
            <consortium name="The Broad Institute Genomics Platform"/>
            <consortium name="The Broad Institute Genome Sequencing Center for Infectious Disease"/>
            <person name="Wu L."/>
            <person name="Ma J."/>
        </authorList>
    </citation>
    <scope>NUCLEOTIDE SEQUENCE [LARGE SCALE GENOMIC DNA]</scope>
    <source>
        <strain evidence="9">JCM 15896</strain>
    </source>
</reference>
<sequence>MIGMVSTIVLARLLTPADFGIIAMATIVVALLESMTQAGLNIYILRYKEHDERVFNAAWTVGIIQAFFVAIPLVIAAPWIAQFYSQPVLTEVIYCLALVRIIQGLNNFGVFVAQKQLNFKVDFVLTLWTRLIYLAATIGFAWYLQSFWALVFGQLVSAFAGCLLSYYLHPYRPKLTLYNWRDMLKYSKSTVPLSLGRYINNQADVAVVGRVASAEFLGLYHIAVNLAGLFTKELLMPVIRGLIPNLSVLRDTPNFKDVLITTFAAAVYVFLPVGVGLSLVAEDFVPVVLGEQWLAAIPMLAWFSLYAMVGGMLMFFSEQFLVMMEKEALSNGLMWLRNAILLSTIGITLVYYEPATLPKALFISVMLVLPIILVSISRALELSLVTLLLSWWPALIAVTVMALAIWQLPAFSLPHFALLLIKVAVGAGSYVACLILLYIIRGKPSHSLEGALLGKVMARFR</sequence>
<comment type="subcellular location">
    <subcellularLocation>
        <location evidence="1">Cell membrane</location>
        <topology evidence="1">Multi-pass membrane protein</topology>
    </subcellularLocation>
</comment>
<evidence type="ECO:0000256" key="4">
    <source>
        <dbReference type="ARBA" id="ARBA00022692"/>
    </source>
</evidence>
<feature type="transmembrane region" description="Helical" evidence="7">
    <location>
        <begin position="125"/>
        <end position="144"/>
    </location>
</feature>
<keyword evidence="4 7" id="KW-0812">Transmembrane</keyword>
<evidence type="ECO:0000313" key="9">
    <source>
        <dbReference type="Proteomes" id="UP001500359"/>
    </source>
</evidence>
<feature type="transmembrane region" description="Helical" evidence="7">
    <location>
        <begin position="57"/>
        <end position="80"/>
    </location>
</feature>
<feature type="transmembrane region" description="Helical" evidence="7">
    <location>
        <begin position="92"/>
        <end position="113"/>
    </location>
</feature>
<feature type="transmembrane region" description="Helical" evidence="7">
    <location>
        <begin position="357"/>
        <end position="376"/>
    </location>
</feature>
<keyword evidence="3" id="KW-1003">Cell membrane</keyword>
<feature type="transmembrane region" description="Helical" evidence="7">
    <location>
        <begin position="150"/>
        <end position="168"/>
    </location>
</feature>
<feature type="transmembrane region" description="Helical" evidence="7">
    <location>
        <begin position="20"/>
        <end position="45"/>
    </location>
</feature>
<protein>
    <submittedName>
        <fullName evidence="8">Lipopolysaccharide biosynthesis protein</fullName>
    </submittedName>
</protein>
<dbReference type="PANTHER" id="PTHR30250">
    <property type="entry name" value="PST FAMILY PREDICTED COLANIC ACID TRANSPORTER"/>
    <property type="match status" value="1"/>
</dbReference>
<evidence type="ECO:0000313" key="8">
    <source>
        <dbReference type="EMBL" id="GAA0856943.1"/>
    </source>
</evidence>
<dbReference type="Proteomes" id="UP001500359">
    <property type="component" value="Unassembled WGS sequence"/>
</dbReference>
<keyword evidence="5 7" id="KW-1133">Transmembrane helix</keyword>
<dbReference type="Pfam" id="PF13440">
    <property type="entry name" value="Polysacc_synt_3"/>
    <property type="match status" value="1"/>
</dbReference>
<feature type="transmembrane region" description="Helical" evidence="7">
    <location>
        <begin position="388"/>
        <end position="409"/>
    </location>
</feature>
<evidence type="ECO:0000256" key="5">
    <source>
        <dbReference type="ARBA" id="ARBA00022989"/>
    </source>
</evidence>
<evidence type="ECO:0000256" key="7">
    <source>
        <dbReference type="SAM" id="Phobius"/>
    </source>
</evidence>
<dbReference type="PANTHER" id="PTHR30250:SF10">
    <property type="entry name" value="LIPOPOLYSACCHARIDE BIOSYNTHESIS PROTEIN WZXC"/>
    <property type="match status" value="1"/>
</dbReference>
<comment type="caution">
    <text evidence="8">The sequence shown here is derived from an EMBL/GenBank/DDBJ whole genome shotgun (WGS) entry which is preliminary data.</text>
</comment>
<feature type="transmembrane region" description="Helical" evidence="7">
    <location>
        <begin position="258"/>
        <end position="281"/>
    </location>
</feature>
<gene>
    <name evidence="8" type="ORF">GCM10009114_20760</name>
</gene>
<evidence type="ECO:0000256" key="2">
    <source>
        <dbReference type="ARBA" id="ARBA00007430"/>
    </source>
</evidence>
<evidence type="ECO:0000256" key="3">
    <source>
        <dbReference type="ARBA" id="ARBA00022475"/>
    </source>
</evidence>
<comment type="similarity">
    <text evidence="2">Belongs to the polysaccharide synthase family.</text>
</comment>
<dbReference type="EMBL" id="BAAAFD010000005">
    <property type="protein sequence ID" value="GAA0856943.1"/>
    <property type="molecule type" value="Genomic_DNA"/>
</dbReference>
<evidence type="ECO:0000256" key="6">
    <source>
        <dbReference type="ARBA" id="ARBA00023136"/>
    </source>
</evidence>
<feature type="transmembrane region" description="Helical" evidence="7">
    <location>
        <begin position="293"/>
        <end position="316"/>
    </location>
</feature>
<feature type="transmembrane region" description="Helical" evidence="7">
    <location>
        <begin position="328"/>
        <end position="351"/>
    </location>
</feature>
<feature type="transmembrane region" description="Helical" evidence="7">
    <location>
        <begin position="415"/>
        <end position="440"/>
    </location>
</feature>
<name>A0ABP3WVJ9_9ALTE</name>
<accession>A0ABP3WVJ9</accession>
<organism evidence="8 9">
    <name type="scientific">Aliiglaciecola litoralis</name>
    <dbReference type="NCBI Taxonomy" id="582857"/>
    <lineage>
        <taxon>Bacteria</taxon>
        <taxon>Pseudomonadati</taxon>
        <taxon>Pseudomonadota</taxon>
        <taxon>Gammaproteobacteria</taxon>
        <taxon>Alteromonadales</taxon>
        <taxon>Alteromonadaceae</taxon>
        <taxon>Aliiglaciecola</taxon>
    </lineage>
</organism>
<keyword evidence="9" id="KW-1185">Reference proteome</keyword>
<proteinExistence type="inferred from homology"/>
<evidence type="ECO:0000256" key="1">
    <source>
        <dbReference type="ARBA" id="ARBA00004651"/>
    </source>
</evidence>
<keyword evidence="6 7" id="KW-0472">Membrane</keyword>